<keyword evidence="4" id="KW-0274">FAD</keyword>
<dbReference type="InterPro" id="IPR036318">
    <property type="entry name" value="FAD-bd_PCMH-like_sf"/>
</dbReference>
<evidence type="ECO:0000256" key="2">
    <source>
        <dbReference type="ARBA" id="ARBA00005466"/>
    </source>
</evidence>
<dbReference type="InterPro" id="IPR016169">
    <property type="entry name" value="FAD-bd_PCMH_sub2"/>
</dbReference>
<dbReference type="EMBL" id="CP094533">
    <property type="protein sequence ID" value="UOE26980.1"/>
    <property type="molecule type" value="Genomic_DNA"/>
</dbReference>
<dbReference type="InterPro" id="IPR006094">
    <property type="entry name" value="Oxid_FAD_bind_N"/>
</dbReference>
<name>A0ABY4AUX2_9MICO</name>
<dbReference type="Gene3D" id="3.40.462.20">
    <property type="match status" value="1"/>
</dbReference>
<evidence type="ECO:0000256" key="1">
    <source>
        <dbReference type="ARBA" id="ARBA00001974"/>
    </source>
</evidence>
<gene>
    <name evidence="7" type="ORF">MTP13_04125</name>
</gene>
<dbReference type="Pfam" id="PF01565">
    <property type="entry name" value="FAD_binding_4"/>
    <property type="match status" value="1"/>
</dbReference>
<dbReference type="PROSITE" id="PS51387">
    <property type="entry name" value="FAD_PCMH"/>
    <property type="match status" value="1"/>
</dbReference>
<dbReference type="RefSeq" id="WP_243569829.1">
    <property type="nucleotide sequence ID" value="NZ_BAAARD010000011.1"/>
</dbReference>
<sequence>MAILAALQQVLPGRAFGPGDSEYDAGRAVFAGVGSPEAVVRPASAEHVAAAVRVAAEHGVPIAVRSGGHGSEPVDGGLVIDLAELDGVSLGEGRLVTVGGGARWGDVAAALEPVGLGVSSGDTRDVGVGGLTLGGGIGWLVRQQGLTVDALRAAELVTAAGEVLRVDAEQHPELFWAIRGGGGNFGVVTSFTFEAVPADGLAGGHLRFAQADAPAVIRAWREVVRSDEALNSTLLVFPPFAPEVPAGPMVAVARRGSEAELRETLAPLLALDSLEETVLGPVAYSELLEDAPPGKPPFRFVGGNGFASELDDALLETCLAALAGPAPTMLLLRTLGGAFGRVPAEATPIAFRDAETFVVVNAVLPQDAPEQQVAELRTLHEGVLGRLSGVYGNFSEERGEHVIRAMYPPETLARLRRIKAEVDPQRLFRHGHAIAPA</sequence>
<protein>
    <submittedName>
        <fullName evidence="7">FAD-binding oxidoreductase</fullName>
    </submittedName>
</protein>
<reference evidence="7 8" key="1">
    <citation type="submission" date="2022-03" db="EMBL/GenBank/DDBJ databases">
        <title>Agromyces sp. isolated from the gut of P. brevitarsis seulensis larvae.</title>
        <authorList>
            <person name="Won M."/>
            <person name="Kwon S.-W."/>
        </authorList>
    </citation>
    <scope>NUCLEOTIDE SEQUENCE [LARGE SCALE GENOMIC DNA]</scope>
    <source>
        <strain evidence="7 8">KACC 16215</strain>
    </source>
</reference>
<keyword evidence="5" id="KW-0560">Oxidoreductase</keyword>
<feature type="domain" description="FAD-binding PCMH-type" evidence="6">
    <location>
        <begin position="32"/>
        <end position="198"/>
    </location>
</feature>
<accession>A0ABY4AUX2</accession>
<evidence type="ECO:0000313" key="7">
    <source>
        <dbReference type="EMBL" id="UOE26980.1"/>
    </source>
</evidence>
<dbReference type="PANTHER" id="PTHR42973:SF39">
    <property type="entry name" value="FAD-BINDING PCMH-TYPE DOMAIN-CONTAINING PROTEIN"/>
    <property type="match status" value="1"/>
</dbReference>
<comment type="cofactor">
    <cofactor evidence="1">
        <name>FAD</name>
        <dbReference type="ChEBI" id="CHEBI:57692"/>
    </cofactor>
</comment>
<dbReference type="Gene3D" id="3.30.465.10">
    <property type="match status" value="1"/>
</dbReference>
<dbReference type="Proteomes" id="UP000831304">
    <property type="component" value="Chromosome"/>
</dbReference>
<dbReference type="PANTHER" id="PTHR42973">
    <property type="entry name" value="BINDING OXIDOREDUCTASE, PUTATIVE (AFU_ORTHOLOGUE AFUA_1G17690)-RELATED"/>
    <property type="match status" value="1"/>
</dbReference>
<evidence type="ECO:0000256" key="5">
    <source>
        <dbReference type="ARBA" id="ARBA00023002"/>
    </source>
</evidence>
<comment type="similarity">
    <text evidence="2">Belongs to the oxygen-dependent FAD-linked oxidoreductase family.</text>
</comment>
<dbReference type="InterPro" id="IPR050416">
    <property type="entry name" value="FAD-linked_Oxidoreductase"/>
</dbReference>
<evidence type="ECO:0000313" key="8">
    <source>
        <dbReference type="Proteomes" id="UP000831304"/>
    </source>
</evidence>
<evidence type="ECO:0000256" key="3">
    <source>
        <dbReference type="ARBA" id="ARBA00022630"/>
    </source>
</evidence>
<keyword evidence="3" id="KW-0285">Flavoprotein</keyword>
<keyword evidence="8" id="KW-1185">Reference proteome</keyword>
<organism evidence="7 8">
    <name type="scientific">Agromyces soli</name>
    <dbReference type="NCBI Taxonomy" id="659012"/>
    <lineage>
        <taxon>Bacteria</taxon>
        <taxon>Bacillati</taxon>
        <taxon>Actinomycetota</taxon>
        <taxon>Actinomycetes</taxon>
        <taxon>Micrococcales</taxon>
        <taxon>Microbacteriaceae</taxon>
        <taxon>Agromyces</taxon>
    </lineage>
</organism>
<dbReference type="InterPro" id="IPR012951">
    <property type="entry name" value="BBE"/>
</dbReference>
<evidence type="ECO:0000256" key="4">
    <source>
        <dbReference type="ARBA" id="ARBA00022827"/>
    </source>
</evidence>
<dbReference type="InterPro" id="IPR016167">
    <property type="entry name" value="FAD-bd_PCMH_sub1"/>
</dbReference>
<dbReference type="SUPFAM" id="SSF56176">
    <property type="entry name" value="FAD-binding/transporter-associated domain-like"/>
    <property type="match status" value="1"/>
</dbReference>
<evidence type="ECO:0000259" key="6">
    <source>
        <dbReference type="PROSITE" id="PS51387"/>
    </source>
</evidence>
<proteinExistence type="inferred from homology"/>
<dbReference type="Pfam" id="PF08031">
    <property type="entry name" value="BBE"/>
    <property type="match status" value="1"/>
</dbReference>
<dbReference type="Gene3D" id="3.30.43.10">
    <property type="entry name" value="Uridine Diphospho-n-acetylenolpyruvylglucosamine Reductase, domain 2"/>
    <property type="match status" value="1"/>
</dbReference>
<dbReference type="InterPro" id="IPR016166">
    <property type="entry name" value="FAD-bd_PCMH"/>
</dbReference>